<sequence length="111" mass="11976">MVDTFDAQAFAVAMELADQLSGNGAFVDDCDEHLCDADCDIEVCVRSEERVRRASLHVVTGGGSRSYTSFRAAASPVHACAEIRSSSSVAWWSLVDRAADVSSEDLLAMTW</sequence>
<gene>
    <name evidence="1" type="ORF">HBR001_LOCUS1922</name>
</gene>
<dbReference type="AlphaFoldDB" id="A0AAV0TD12"/>
<protein>
    <submittedName>
        <fullName evidence="1">Uncharacterized protein</fullName>
    </submittedName>
</protein>
<accession>A0AAV0TD12</accession>
<dbReference type="Proteomes" id="UP001162031">
    <property type="component" value="Unassembled WGS sequence"/>
</dbReference>
<dbReference type="EMBL" id="CANTFL010000195">
    <property type="protein sequence ID" value="CAI5717976.1"/>
    <property type="molecule type" value="Genomic_DNA"/>
</dbReference>
<proteinExistence type="predicted"/>
<name>A0AAV0TD12_HYABA</name>
<keyword evidence="2" id="KW-1185">Reference proteome</keyword>
<evidence type="ECO:0000313" key="2">
    <source>
        <dbReference type="Proteomes" id="UP001162031"/>
    </source>
</evidence>
<evidence type="ECO:0000313" key="1">
    <source>
        <dbReference type="EMBL" id="CAI5717976.1"/>
    </source>
</evidence>
<organism evidence="1 2">
    <name type="scientific">Hyaloperonospora brassicae</name>
    <name type="common">Brassica downy mildew</name>
    <name type="synonym">Peronospora brassicae</name>
    <dbReference type="NCBI Taxonomy" id="162125"/>
    <lineage>
        <taxon>Eukaryota</taxon>
        <taxon>Sar</taxon>
        <taxon>Stramenopiles</taxon>
        <taxon>Oomycota</taxon>
        <taxon>Peronosporomycetes</taxon>
        <taxon>Peronosporales</taxon>
        <taxon>Peronosporaceae</taxon>
        <taxon>Hyaloperonospora</taxon>
    </lineage>
</organism>
<comment type="caution">
    <text evidence="1">The sequence shown here is derived from an EMBL/GenBank/DDBJ whole genome shotgun (WGS) entry which is preliminary data.</text>
</comment>
<reference evidence="1" key="1">
    <citation type="submission" date="2022-12" db="EMBL/GenBank/DDBJ databases">
        <authorList>
            <person name="Webb A."/>
        </authorList>
    </citation>
    <scope>NUCLEOTIDE SEQUENCE</scope>
    <source>
        <strain evidence="1">Hp1</strain>
    </source>
</reference>